<dbReference type="EMBL" id="CT868002">
    <property type="protein sequence ID" value="CAK59465.1"/>
    <property type="molecule type" value="Genomic_DNA"/>
</dbReference>
<dbReference type="InterPro" id="IPR006544">
    <property type="entry name" value="P-type_TPase_V"/>
</dbReference>
<evidence type="ECO:0000256" key="2">
    <source>
        <dbReference type="ARBA" id="ARBA00022553"/>
    </source>
</evidence>
<accession>A0BLP8</accession>
<organism evidence="9 10">
    <name type="scientific">Paramecium tetraurelia</name>
    <dbReference type="NCBI Taxonomy" id="5888"/>
    <lineage>
        <taxon>Eukaryota</taxon>
        <taxon>Sar</taxon>
        <taxon>Alveolata</taxon>
        <taxon>Ciliophora</taxon>
        <taxon>Intramacronucleata</taxon>
        <taxon>Oligohymenophorea</taxon>
        <taxon>Peniculida</taxon>
        <taxon>Parameciidae</taxon>
        <taxon>Paramecium</taxon>
    </lineage>
</organism>
<keyword evidence="8" id="KW-1133">Transmembrane helix</keyword>
<keyword evidence="7" id="KW-1278">Translocase</keyword>
<name>A0BLP8_PARTE</name>
<dbReference type="InterPro" id="IPR036412">
    <property type="entry name" value="HAD-like_sf"/>
</dbReference>
<sequence>MHDQIGLDRNILESKLNFIGLFTLKNNLKDDTSQIIEKLLESNLDIKIISGDNPLTTVHCAFESNLIKNKLILLYQVMMKKRVALIIRSKLKILNQNIVRLEIRLELILNRNSDFAITGNLWGYLLSNKVSDISLNYSIDQQYYKQLRQTDDIDIKLITCLKNLVKKTKILTRMKLHQKKEIVQYLQNQLNKNVMMVGDGALIQSAIVEALVGVHHLLVIKRIQFECIKFILLQGRATLSIIIEIFHYYILVSVLKFTGTALLQFQEMNFGDFQYNNMNYLSSIPVLILLTLSQRENQLTDAIPNDNIFQINNQLQFYNIFVLTSLSCLIIFFIVADNSEAPPYQTILNPIFKKVH</sequence>
<feature type="transmembrane region" description="Helical" evidence="8">
    <location>
        <begin position="246"/>
        <end position="265"/>
    </location>
</feature>
<keyword evidence="10" id="KW-1185">Reference proteome</keyword>
<evidence type="ECO:0000256" key="6">
    <source>
        <dbReference type="ARBA" id="ARBA00022842"/>
    </source>
</evidence>
<evidence type="ECO:0000313" key="10">
    <source>
        <dbReference type="Proteomes" id="UP000000600"/>
    </source>
</evidence>
<dbReference type="InParanoid" id="A0BLP8"/>
<evidence type="ECO:0000256" key="7">
    <source>
        <dbReference type="ARBA" id="ARBA00022967"/>
    </source>
</evidence>
<keyword evidence="6" id="KW-0460">Magnesium</keyword>
<keyword evidence="5" id="KW-0067">ATP-binding</keyword>
<dbReference type="GO" id="GO:0005524">
    <property type="term" value="F:ATP binding"/>
    <property type="evidence" value="ECO:0007669"/>
    <property type="project" value="UniProtKB-KW"/>
</dbReference>
<keyword evidence="8" id="KW-0812">Transmembrane</keyword>
<dbReference type="AlphaFoldDB" id="A0BLP8"/>
<comment type="subcellular location">
    <subcellularLocation>
        <location evidence="1">Membrane</location>
        <topology evidence="1">Multi-pass membrane protein</topology>
    </subcellularLocation>
</comment>
<proteinExistence type="predicted"/>
<gene>
    <name evidence="9" type="ORF">GSPATT00030098001</name>
</gene>
<dbReference type="OMA" id="FNIECIP"/>
<evidence type="ECO:0000256" key="4">
    <source>
        <dbReference type="ARBA" id="ARBA00022741"/>
    </source>
</evidence>
<protein>
    <recommendedName>
        <fullName evidence="11">Cation-transporting P-type ATPase C-terminal domain-containing protein</fullName>
    </recommendedName>
</protein>
<keyword evidence="3" id="KW-0479">Metal-binding</keyword>
<dbReference type="OrthoDB" id="354548at2759"/>
<dbReference type="KEGG" id="ptm:GSPATT00030098001"/>
<dbReference type="PANTHER" id="PTHR45630:SF8">
    <property type="entry name" value="CATION-TRANSPORTING ATPASE"/>
    <property type="match status" value="1"/>
</dbReference>
<dbReference type="InterPro" id="IPR023214">
    <property type="entry name" value="HAD_sf"/>
</dbReference>
<dbReference type="SUPFAM" id="SSF56784">
    <property type="entry name" value="HAD-like"/>
    <property type="match status" value="1"/>
</dbReference>
<evidence type="ECO:0000256" key="5">
    <source>
        <dbReference type="ARBA" id="ARBA00022840"/>
    </source>
</evidence>
<dbReference type="STRING" id="5888.A0BLP8"/>
<evidence type="ECO:0000256" key="3">
    <source>
        <dbReference type="ARBA" id="ARBA00022723"/>
    </source>
</evidence>
<feature type="transmembrane region" description="Helical" evidence="8">
    <location>
        <begin position="315"/>
        <end position="336"/>
    </location>
</feature>
<evidence type="ECO:0000313" key="9">
    <source>
        <dbReference type="EMBL" id="CAK59465.1"/>
    </source>
</evidence>
<dbReference type="Proteomes" id="UP000000600">
    <property type="component" value="Unassembled WGS sequence"/>
</dbReference>
<dbReference type="HOGENOM" id="CLU_779538_0_0_1"/>
<evidence type="ECO:0000256" key="8">
    <source>
        <dbReference type="SAM" id="Phobius"/>
    </source>
</evidence>
<dbReference type="PANTHER" id="PTHR45630">
    <property type="entry name" value="CATION-TRANSPORTING ATPASE-RELATED"/>
    <property type="match status" value="1"/>
</dbReference>
<dbReference type="GeneID" id="5012647"/>
<dbReference type="GO" id="GO:0016020">
    <property type="term" value="C:membrane"/>
    <property type="evidence" value="ECO:0007669"/>
    <property type="project" value="UniProtKB-SubCell"/>
</dbReference>
<dbReference type="GO" id="GO:0140358">
    <property type="term" value="F:P-type transmembrane transporter activity"/>
    <property type="evidence" value="ECO:0007669"/>
    <property type="project" value="InterPro"/>
</dbReference>
<dbReference type="GO" id="GO:0046872">
    <property type="term" value="F:metal ion binding"/>
    <property type="evidence" value="ECO:0007669"/>
    <property type="project" value="UniProtKB-KW"/>
</dbReference>
<keyword evidence="4" id="KW-0547">Nucleotide-binding</keyword>
<keyword evidence="8" id="KW-0472">Membrane</keyword>
<dbReference type="eggNOG" id="KOG0208">
    <property type="taxonomic scope" value="Eukaryota"/>
</dbReference>
<keyword evidence="2" id="KW-0597">Phosphoprotein</keyword>
<reference evidence="9 10" key="1">
    <citation type="journal article" date="2006" name="Nature">
        <title>Global trends of whole-genome duplications revealed by the ciliate Paramecium tetraurelia.</title>
        <authorList>
            <consortium name="Genoscope"/>
            <person name="Aury J.-M."/>
            <person name="Jaillon O."/>
            <person name="Duret L."/>
            <person name="Noel B."/>
            <person name="Jubin C."/>
            <person name="Porcel B.M."/>
            <person name="Segurens B."/>
            <person name="Daubin V."/>
            <person name="Anthouard V."/>
            <person name="Aiach N."/>
            <person name="Arnaiz O."/>
            <person name="Billaut A."/>
            <person name="Beisson J."/>
            <person name="Blanc I."/>
            <person name="Bouhouche K."/>
            <person name="Camara F."/>
            <person name="Duharcourt S."/>
            <person name="Guigo R."/>
            <person name="Gogendeau D."/>
            <person name="Katinka M."/>
            <person name="Keller A.-M."/>
            <person name="Kissmehl R."/>
            <person name="Klotz C."/>
            <person name="Koll F."/>
            <person name="Le Moue A."/>
            <person name="Lepere C."/>
            <person name="Malinsky S."/>
            <person name="Nowacki M."/>
            <person name="Nowak J.K."/>
            <person name="Plattner H."/>
            <person name="Poulain J."/>
            <person name="Ruiz F."/>
            <person name="Serrano V."/>
            <person name="Zagulski M."/>
            <person name="Dessen P."/>
            <person name="Betermier M."/>
            <person name="Weissenbach J."/>
            <person name="Scarpelli C."/>
            <person name="Schachter V."/>
            <person name="Sperling L."/>
            <person name="Meyer E."/>
            <person name="Cohen J."/>
            <person name="Wincker P."/>
        </authorList>
    </citation>
    <scope>NUCLEOTIDE SEQUENCE [LARGE SCALE GENOMIC DNA]</scope>
    <source>
        <strain evidence="9 10">Stock d4-2</strain>
    </source>
</reference>
<dbReference type="RefSeq" id="XP_001426863.1">
    <property type="nucleotide sequence ID" value="XM_001426826.1"/>
</dbReference>
<dbReference type="Gene3D" id="3.40.50.1000">
    <property type="entry name" value="HAD superfamily/HAD-like"/>
    <property type="match status" value="1"/>
</dbReference>
<evidence type="ECO:0000256" key="1">
    <source>
        <dbReference type="ARBA" id="ARBA00004141"/>
    </source>
</evidence>
<evidence type="ECO:0008006" key="11">
    <source>
        <dbReference type="Google" id="ProtNLM"/>
    </source>
</evidence>